<evidence type="ECO:0000313" key="1">
    <source>
        <dbReference type="EMBL" id="RJG42609.1"/>
    </source>
</evidence>
<dbReference type="AlphaFoldDB" id="A0A418YDI8"/>
<gene>
    <name evidence="1" type="ORF">D1Z90_12125</name>
</gene>
<accession>A0A418YDI8</accession>
<dbReference type="EMBL" id="QZCH01000015">
    <property type="protein sequence ID" value="RJG42609.1"/>
    <property type="molecule type" value="Genomic_DNA"/>
</dbReference>
<name>A0A418YDI8_9GAMM</name>
<proteinExistence type="predicted"/>
<evidence type="ECO:0000313" key="2">
    <source>
        <dbReference type="Proteomes" id="UP000283255"/>
    </source>
</evidence>
<reference evidence="1 2" key="2">
    <citation type="submission" date="2019-01" db="EMBL/GenBank/DDBJ databases">
        <title>Motilimonas pumilus sp. nov., isolated from the gut of sea cucumber (Apostichopus japonicus).</title>
        <authorList>
            <person name="Wang F.-Q."/>
            <person name="Ren L.-H."/>
            <person name="Lin Y.-W."/>
            <person name="Sun G.-H."/>
            <person name="Du Z.-J."/>
            <person name="Zhao J.-X."/>
            <person name="Liu X.-J."/>
            <person name="Liu L.-J."/>
        </authorList>
    </citation>
    <scope>NUCLEOTIDE SEQUENCE [LARGE SCALE GENOMIC DNA]</scope>
    <source>
        <strain evidence="1 2">PLHSC7-2</strain>
    </source>
</reference>
<dbReference type="Proteomes" id="UP000283255">
    <property type="component" value="Unassembled WGS sequence"/>
</dbReference>
<sequence length="401" mass="46019">MERDDQECRMVADITFEQTEKPDLSVFFALPLAQQSLLRPSYDAFLFAACPAALFCGEHRVAIIGSICPEALANVQNMLSLFQLWYKHKQVPTIEYQSLATEDMVQPNQAACFMSGGVDSMANFSRNYLNYNATHPHRFHYAIFIYGMDLGDPNLAENKATFDRTVTSMAPFLKEHECELVPIATNIRSLEPNWRFYVDYQYGSLMASVAHALSNGISEFNIALDNQLKNYVARGSHPLLNKYFTSSYCQSVGVFEAYTRLDKYQFIKQLPSTVPLLRVCQQPPKDSDYLNCGVCAKCVRTKLELLVSGLLEQTQTFANKSLDAAQLEAVSLGSVLEFEFYESLEPALRQSGHIEFANILQRKLKKRWLLRFKYRFLQFDKLYLNNRILKTRLWLQPRLSF</sequence>
<keyword evidence="2" id="KW-1185">Reference proteome</keyword>
<comment type="caution">
    <text evidence="1">The sequence shown here is derived from an EMBL/GenBank/DDBJ whole genome shotgun (WGS) entry which is preliminary data.</text>
</comment>
<reference evidence="1 2" key="1">
    <citation type="submission" date="2018-09" db="EMBL/GenBank/DDBJ databases">
        <authorList>
            <person name="Wang F."/>
        </authorList>
    </citation>
    <scope>NUCLEOTIDE SEQUENCE [LARGE SCALE GENOMIC DNA]</scope>
    <source>
        <strain evidence="1 2">PLHSC7-2</strain>
    </source>
</reference>
<organism evidence="1 2">
    <name type="scientific">Motilimonas pumila</name>
    <dbReference type="NCBI Taxonomy" id="2303987"/>
    <lineage>
        <taxon>Bacteria</taxon>
        <taxon>Pseudomonadati</taxon>
        <taxon>Pseudomonadota</taxon>
        <taxon>Gammaproteobacteria</taxon>
        <taxon>Alteromonadales</taxon>
        <taxon>Alteromonadales genera incertae sedis</taxon>
        <taxon>Motilimonas</taxon>
    </lineage>
</organism>
<protein>
    <submittedName>
        <fullName evidence="1">Uncharacterized protein</fullName>
    </submittedName>
</protein>